<dbReference type="Gene3D" id="2.40.10.10">
    <property type="entry name" value="Trypsin-like serine proteases"/>
    <property type="match status" value="1"/>
</dbReference>
<dbReference type="Proteomes" id="UP000233526">
    <property type="component" value="Unassembled WGS sequence"/>
</dbReference>
<dbReference type="Pfam" id="PF00089">
    <property type="entry name" value="Trypsin"/>
    <property type="match status" value="1"/>
</dbReference>
<accession>A0A2N3J5Z9</accession>
<evidence type="ECO:0000313" key="4">
    <source>
        <dbReference type="Proteomes" id="UP000233526"/>
    </source>
</evidence>
<protein>
    <submittedName>
        <fullName evidence="3">Uncharacterized protein</fullName>
    </submittedName>
</protein>
<dbReference type="InterPro" id="IPR001254">
    <property type="entry name" value="Trypsin_dom"/>
</dbReference>
<proteinExistence type="predicted"/>
<feature type="domain" description="Peptidase S1" evidence="1">
    <location>
        <begin position="29"/>
        <end position="178"/>
    </location>
</feature>
<dbReference type="InterPro" id="IPR043504">
    <property type="entry name" value="Peptidase_S1_PA_chymotrypsin"/>
</dbReference>
<gene>
    <name evidence="3" type="ORF">AOX56_10860</name>
</gene>
<name>A0A2N3J5Z9_AERSO</name>
<feature type="domain" description="ABC-three component systems C-terminal" evidence="2">
    <location>
        <begin position="185"/>
        <end position="402"/>
    </location>
</feature>
<dbReference type="EMBL" id="LJZX01000014">
    <property type="protein sequence ID" value="PKQ81783.1"/>
    <property type="molecule type" value="Genomic_DNA"/>
</dbReference>
<dbReference type="RefSeq" id="WP_101316281.1">
    <property type="nucleotide sequence ID" value="NZ_CAWNSS010000014.1"/>
</dbReference>
<dbReference type="SUPFAM" id="SSF50494">
    <property type="entry name" value="Trypsin-like serine proteases"/>
    <property type="match status" value="1"/>
</dbReference>
<dbReference type="GO" id="GO:0006508">
    <property type="term" value="P:proteolysis"/>
    <property type="evidence" value="ECO:0007669"/>
    <property type="project" value="InterPro"/>
</dbReference>
<dbReference type="InterPro" id="IPR009003">
    <property type="entry name" value="Peptidase_S1_PA"/>
</dbReference>
<sequence length="431" mass="48096">MTTSEIIASYCVMVNQGSGVLVNSMSQEYSYVLTAGHVIKEDITEIVVTDHKGKNIQVLDILFHPDGTHKAKYDCGILKVAYEPSIDQKLSAISTLPPLTNLTLVGFPATERQSASPIKHYDGHITSVVDSHIILTLEGIPGKPTIKGMSGGGVYHVEGFQPYLIGIEYGMDGTGQEQQFGRVQCHGLIRFEEIIKENGSAPMVPAHLECFSRLREKIFGFNVVDQQHVARLKSALFRFADELIENGMPAPYKLMSKYETDLLIDSTRPNEVKDRELWVAYFEFLVICALLDNVGVVDDNYIQHLERRRRILYTSDGSNWVGRLEFILKAAKRLLDKDGTVIVASPEQGADLLPAGFHLDKVVRNISLVPNAGPLAPIDQAESALYKSFVLAHLEGIRKKCVVQEEWAFYETEAGVEQLSLFRNKLNEFVK</sequence>
<dbReference type="Pfam" id="PF20280">
    <property type="entry name" value="CTD4"/>
    <property type="match status" value="1"/>
</dbReference>
<evidence type="ECO:0000313" key="3">
    <source>
        <dbReference type="EMBL" id="PKQ81783.1"/>
    </source>
</evidence>
<dbReference type="GO" id="GO:0004252">
    <property type="term" value="F:serine-type endopeptidase activity"/>
    <property type="evidence" value="ECO:0007669"/>
    <property type="project" value="InterPro"/>
</dbReference>
<evidence type="ECO:0000259" key="2">
    <source>
        <dbReference type="Pfam" id="PF20280"/>
    </source>
</evidence>
<organism evidence="3 4">
    <name type="scientific">Aeromonas sobria</name>
    <dbReference type="NCBI Taxonomy" id="646"/>
    <lineage>
        <taxon>Bacteria</taxon>
        <taxon>Pseudomonadati</taxon>
        <taxon>Pseudomonadota</taxon>
        <taxon>Gammaproteobacteria</taxon>
        <taxon>Aeromonadales</taxon>
        <taxon>Aeromonadaceae</taxon>
        <taxon>Aeromonas</taxon>
    </lineage>
</organism>
<comment type="caution">
    <text evidence="3">The sequence shown here is derived from an EMBL/GenBank/DDBJ whole genome shotgun (WGS) entry which is preliminary data.</text>
</comment>
<dbReference type="AlphaFoldDB" id="A0A2N3J5Z9"/>
<evidence type="ECO:0000259" key="1">
    <source>
        <dbReference type="Pfam" id="PF00089"/>
    </source>
</evidence>
<dbReference type="InterPro" id="IPR046916">
    <property type="entry name" value="ABC-3C_CTD4"/>
</dbReference>
<reference evidence="3 4" key="1">
    <citation type="journal article" date="2017" name="Front. Microbiol.">
        <title>Strong Genomic and Phenotypic Heterogeneity in the Aeromonas sobria Species Complex.</title>
        <authorList>
            <person name="Gauthier J."/>
            <person name="Vincent A.T."/>
            <person name="Charette S.J."/>
            <person name="Derome N."/>
        </authorList>
    </citation>
    <scope>NUCLEOTIDE SEQUENCE [LARGE SCALE GENOMIC DNA]</scope>
    <source>
        <strain evidence="3 4">JF2635</strain>
    </source>
</reference>